<dbReference type="AlphaFoldDB" id="A0A1V3X6B2"/>
<evidence type="ECO:0000313" key="2">
    <source>
        <dbReference type="Proteomes" id="UP000188532"/>
    </source>
</evidence>
<protein>
    <submittedName>
        <fullName evidence="1">Uncharacterized protein</fullName>
    </submittedName>
</protein>
<evidence type="ECO:0000313" key="1">
    <source>
        <dbReference type="EMBL" id="OOK74773.1"/>
    </source>
</evidence>
<accession>A0A1V3X6B2</accession>
<dbReference type="Proteomes" id="UP000188532">
    <property type="component" value="Unassembled WGS sequence"/>
</dbReference>
<name>A0A1V3X6B2_MYCKA</name>
<comment type="caution">
    <text evidence="1">The sequence shown here is derived from an EMBL/GenBank/DDBJ whole genome shotgun (WGS) entry which is preliminary data.</text>
</comment>
<sequence length="53" mass="5693">MRCQNPMTQPAESLKVPFRCVQSMSTTGGAVIAAPIGLQPGGFQHHLSTRTRP</sequence>
<reference evidence="1 2" key="1">
    <citation type="submission" date="2017-02" db="EMBL/GenBank/DDBJ databases">
        <title>Complete genome sequences of Mycobacterium kansasii strains isolated from rhesus macaques.</title>
        <authorList>
            <person name="Panda A."/>
            <person name="Nagaraj S."/>
            <person name="Zhao X."/>
            <person name="Tettelin H."/>
            <person name="Detolla L.J."/>
        </authorList>
    </citation>
    <scope>NUCLEOTIDE SEQUENCE [LARGE SCALE GENOMIC DNA]</scope>
    <source>
        <strain evidence="1 2">11-3469</strain>
    </source>
</reference>
<dbReference type="EMBL" id="MVBN01000004">
    <property type="protein sequence ID" value="OOK74773.1"/>
    <property type="molecule type" value="Genomic_DNA"/>
</dbReference>
<proteinExistence type="predicted"/>
<gene>
    <name evidence="1" type="ORF">BZL29_4562</name>
</gene>
<organism evidence="1 2">
    <name type="scientific">Mycobacterium kansasii</name>
    <dbReference type="NCBI Taxonomy" id="1768"/>
    <lineage>
        <taxon>Bacteria</taxon>
        <taxon>Bacillati</taxon>
        <taxon>Actinomycetota</taxon>
        <taxon>Actinomycetes</taxon>
        <taxon>Mycobacteriales</taxon>
        <taxon>Mycobacteriaceae</taxon>
        <taxon>Mycobacterium</taxon>
    </lineage>
</organism>